<dbReference type="InterPro" id="IPR003593">
    <property type="entry name" value="AAA+_ATPase"/>
</dbReference>
<evidence type="ECO:0000256" key="1">
    <source>
        <dbReference type="ARBA" id="ARBA00022741"/>
    </source>
</evidence>
<dbReference type="GO" id="GO:0005524">
    <property type="term" value="F:ATP binding"/>
    <property type="evidence" value="ECO:0007669"/>
    <property type="project" value="UniProtKB-KW"/>
</dbReference>
<dbReference type="OrthoDB" id="9801987at2"/>
<reference evidence="4 5" key="1">
    <citation type="journal article" date="2017" name="Front. Microbiol.">
        <title>Labilibaculum manganireducens gen. nov., sp. nov. and Labilibaculum filiforme sp. nov., Novel Bacteroidetes Isolated from Subsurface Sediments of the Baltic Sea.</title>
        <authorList>
            <person name="Vandieken V."/>
            <person name="Marshall I.P."/>
            <person name="Niemann H."/>
            <person name="Engelen B."/>
            <person name="Cypionka H."/>
        </authorList>
    </citation>
    <scope>NUCLEOTIDE SEQUENCE [LARGE SCALE GENOMIC DNA]</scope>
    <source>
        <strain evidence="4 5">59.16B</strain>
    </source>
</reference>
<proteinExistence type="predicted"/>
<evidence type="ECO:0000256" key="2">
    <source>
        <dbReference type="ARBA" id="ARBA00022840"/>
    </source>
</evidence>
<keyword evidence="5" id="KW-1185">Reference proteome</keyword>
<dbReference type="Pfam" id="PF00005">
    <property type="entry name" value="ABC_tran"/>
    <property type="match status" value="1"/>
</dbReference>
<evidence type="ECO:0000259" key="3">
    <source>
        <dbReference type="PROSITE" id="PS50893"/>
    </source>
</evidence>
<dbReference type="InterPro" id="IPR027417">
    <property type="entry name" value="P-loop_NTPase"/>
</dbReference>
<dbReference type="Proteomes" id="UP000233535">
    <property type="component" value="Unassembled WGS sequence"/>
</dbReference>
<dbReference type="RefSeq" id="WP_101261226.1">
    <property type="nucleotide sequence ID" value="NZ_MVDD01000006.1"/>
</dbReference>
<keyword evidence="1" id="KW-0547">Nucleotide-binding</keyword>
<dbReference type="PROSITE" id="PS50893">
    <property type="entry name" value="ABC_TRANSPORTER_2"/>
    <property type="match status" value="1"/>
</dbReference>
<organism evidence="4 5">
    <name type="scientific">Labilibaculum filiforme</name>
    <dbReference type="NCBI Taxonomy" id="1940526"/>
    <lineage>
        <taxon>Bacteria</taxon>
        <taxon>Pseudomonadati</taxon>
        <taxon>Bacteroidota</taxon>
        <taxon>Bacteroidia</taxon>
        <taxon>Marinilabiliales</taxon>
        <taxon>Marinifilaceae</taxon>
        <taxon>Labilibaculum</taxon>
    </lineage>
</organism>
<sequence length="308" mass="34572">MLVAKNLYKSYKEVHALNNVSLSVQEGELYGLLGPNGAGKTTTINILTSLLKPNSGEILYHGKSLFENLNQCKKMIGVVPQEIALYEELSAIENLKFWGTLYGIKGKQLQQKTEELLSFLGLSDRKNHKIKTYSGGMKRRINITAALLHDPKIVFMDEPTVGIDPQSRNLIFEVIQELHSRGLTMIYTTHYMEEAERLCDRIGIIDEGKIVAEGSLENLKKASTIKEEIHVKFTNAPKEDLLNINNSFPNQVLVQENQLVLSTSQANTDLPKLIQLCTNANLPLEHLQVKNLSLESIFLELTGKSLRD</sequence>
<dbReference type="AlphaFoldDB" id="A0A2N3HYA7"/>
<dbReference type="PANTHER" id="PTHR43582:SF2">
    <property type="entry name" value="LINEARMYCIN RESISTANCE ATP-BINDING PROTEIN LNRL"/>
    <property type="match status" value="1"/>
</dbReference>
<dbReference type="EMBL" id="MVDD01000006">
    <property type="protein sequence ID" value="PKQ63021.1"/>
    <property type="molecule type" value="Genomic_DNA"/>
</dbReference>
<evidence type="ECO:0000313" key="5">
    <source>
        <dbReference type="Proteomes" id="UP000233535"/>
    </source>
</evidence>
<dbReference type="Gene3D" id="3.40.50.300">
    <property type="entry name" value="P-loop containing nucleotide triphosphate hydrolases"/>
    <property type="match status" value="1"/>
</dbReference>
<keyword evidence="2" id="KW-0067">ATP-binding</keyword>
<comment type="caution">
    <text evidence="4">The sequence shown here is derived from an EMBL/GenBank/DDBJ whole genome shotgun (WGS) entry which is preliminary data.</text>
</comment>
<evidence type="ECO:0000313" key="4">
    <source>
        <dbReference type="EMBL" id="PKQ63021.1"/>
    </source>
</evidence>
<dbReference type="GO" id="GO:0016887">
    <property type="term" value="F:ATP hydrolysis activity"/>
    <property type="evidence" value="ECO:0007669"/>
    <property type="project" value="InterPro"/>
</dbReference>
<feature type="domain" description="ABC transporter" evidence="3">
    <location>
        <begin position="2"/>
        <end position="232"/>
    </location>
</feature>
<dbReference type="InterPro" id="IPR003439">
    <property type="entry name" value="ABC_transporter-like_ATP-bd"/>
</dbReference>
<protein>
    <recommendedName>
        <fullName evidence="3">ABC transporter domain-containing protein</fullName>
    </recommendedName>
</protein>
<dbReference type="SMART" id="SM00382">
    <property type="entry name" value="AAA"/>
    <property type="match status" value="1"/>
</dbReference>
<accession>A0A2N3HYA7</accession>
<gene>
    <name evidence="4" type="ORF">BZG02_09615</name>
</gene>
<dbReference type="PANTHER" id="PTHR43582">
    <property type="entry name" value="LINEARMYCIN RESISTANCE ATP-BINDING PROTEIN LNRL"/>
    <property type="match status" value="1"/>
</dbReference>
<name>A0A2N3HYA7_9BACT</name>
<dbReference type="SUPFAM" id="SSF52540">
    <property type="entry name" value="P-loop containing nucleoside triphosphate hydrolases"/>
    <property type="match status" value="1"/>
</dbReference>